<proteinExistence type="predicted"/>
<evidence type="ECO:0000313" key="2">
    <source>
        <dbReference type="EMBL" id="MBS4198629.1"/>
    </source>
</evidence>
<sequence>MDVEKTLAIIALAAGAFKATASGLKDLHDISKERKKQKRRSPAKKKRRK</sequence>
<organism evidence="2 3">
    <name type="scientific">Lederbergia citrisecunda</name>
    <dbReference type="NCBI Taxonomy" id="2833583"/>
    <lineage>
        <taxon>Bacteria</taxon>
        <taxon>Bacillati</taxon>
        <taxon>Bacillota</taxon>
        <taxon>Bacilli</taxon>
        <taxon>Bacillales</taxon>
        <taxon>Bacillaceae</taxon>
        <taxon>Lederbergia</taxon>
    </lineage>
</organism>
<evidence type="ECO:0000256" key="1">
    <source>
        <dbReference type="SAM" id="MobiDB-lite"/>
    </source>
</evidence>
<keyword evidence="3" id="KW-1185">Reference proteome</keyword>
<gene>
    <name evidence="2" type="ORF">KHA93_03065</name>
</gene>
<feature type="region of interest" description="Disordered" evidence="1">
    <location>
        <begin position="25"/>
        <end position="49"/>
    </location>
</feature>
<dbReference type="AlphaFoldDB" id="A0A942TMJ7"/>
<accession>A0A942TMJ7</accession>
<reference evidence="2 3" key="1">
    <citation type="submission" date="2021-05" db="EMBL/GenBank/DDBJ databases">
        <title>Novel Bacillus species.</title>
        <authorList>
            <person name="Liu G."/>
        </authorList>
    </citation>
    <scope>NUCLEOTIDE SEQUENCE [LARGE SCALE GENOMIC DNA]</scope>
    <source>
        <strain evidence="2 3">FJAT-49732</strain>
    </source>
</reference>
<comment type="caution">
    <text evidence="2">The sequence shown here is derived from an EMBL/GenBank/DDBJ whole genome shotgun (WGS) entry which is preliminary data.</text>
</comment>
<dbReference type="EMBL" id="JAGYPJ010000001">
    <property type="protein sequence ID" value="MBS4198629.1"/>
    <property type="molecule type" value="Genomic_DNA"/>
</dbReference>
<dbReference type="RefSeq" id="WP_213109371.1">
    <property type="nucleotide sequence ID" value="NZ_JAGYPJ010000001.1"/>
</dbReference>
<protein>
    <submittedName>
        <fullName evidence="2">Uncharacterized protein</fullName>
    </submittedName>
</protein>
<dbReference type="Proteomes" id="UP000682713">
    <property type="component" value="Unassembled WGS sequence"/>
</dbReference>
<name>A0A942TMJ7_9BACI</name>
<evidence type="ECO:0000313" key="3">
    <source>
        <dbReference type="Proteomes" id="UP000682713"/>
    </source>
</evidence>
<feature type="compositionally biased region" description="Basic residues" evidence="1">
    <location>
        <begin position="33"/>
        <end position="49"/>
    </location>
</feature>